<gene>
    <name evidence="11" type="ORF">N47_D29710</name>
</gene>
<proteinExistence type="inferred from homology"/>
<evidence type="ECO:0000259" key="10">
    <source>
        <dbReference type="PROSITE" id="PS50011"/>
    </source>
</evidence>
<comment type="catalytic activity">
    <reaction evidence="8">
        <text>L-seryl-[protein] + ATP = O-phospho-L-seryl-[protein] + ADP + H(+)</text>
        <dbReference type="Rhea" id="RHEA:17989"/>
        <dbReference type="Rhea" id="RHEA-COMP:9863"/>
        <dbReference type="Rhea" id="RHEA-COMP:11604"/>
        <dbReference type="ChEBI" id="CHEBI:15378"/>
        <dbReference type="ChEBI" id="CHEBI:29999"/>
        <dbReference type="ChEBI" id="CHEBI:30616"/>
        <dbReference type="ChEBI" id="CHEBI:83421"/>
        <dbReference type="ChEBI" id="CHEBI:456216"/>
        <dbReference type="EC" id="2.7.11.1"/>
    </reaction>
</comment>
<feature type="domain" description="Protein kinase" evidence="10">
    <location>
        <begin position="120"/>
        <end position="382"/>
    </location>
</feature>
<comment type="catalytic activity">
    <reaction evidence="7">
        <text>L-threonyl-[protein] + ATP = O-phospho-L-threonyl-[protein] + ADP + H(+)</text>
        <dbReference type="Rhea" id="RHEA:46608"/>
        <dbReference type="Rhea" id="RHEA-COMP:11060"/>
        <dbReference type="Rhea" id="RHEA-COMP:11605"/>
        <dbReference type="ChEBI" id="CHEBI:15378"/>
        <dbReference type="ChEBI" id="CHEBI:30013"/>
        <dbReference type="ChEBI" id="CHEBI:30616"/>
        <dbReference type="ChEBI" id="CHEBI:61977"/>
        <dbReference type="ChEBI" id="CHEBI:456216"/>
        <dbReference type="EC" id="2.7.11.1"/>
    </reaction>
</comment>
<evidence type="ECO:0000256" key="8">
    <source>
        <dbReference type="ARBA" id="ARBA00048679"/>
    </source>
</evidence>
<dbReference type="PANTHER" id="PTHR48012">
    <property type="entry name" value="STERILE20-LIKE KINASE, ISOFORM B-RELATED"/>
    <property type="match status" value="1"/>
</dbReference>
<dbReference type="AlphaFoldDB" id="E1YHP3"/>
<dbReference type="PROSITE" id="PS00108">
    <property type="entry name" value="PROTEIN_KINASE_ST"/>
    <property type="match status" value="1"/>
</dbReference>
<keyword evidence="2" id="KW-0723">Serine/threonine-protein kinase</keyword>
<dbReference type="SMART" id="SM00220">
    <property type="entry name" value="S_TKc"/>
    <property type="match status" value="1"/>
</dbReference>
<evidence type="ECO:0000313" key="11">
    <source>
        <dbReference type="EMBL" id="CBX30162.1"/>
    </source>
</evidence>
<evidence type="ECO:0000256" key="9">
    <source>
        <dbReference type="SAM" id="MobiDB-lite"/>
    </source>
</evidence>
<keyword evidence="4" id="KW-0547">Nucleotide-binding</keyword>
<name>E1YHP3_9BACT</name>
<evidence type="ECO:0000256" key="1">
    <source>
        <dbReference type="ARBA" id="ARBA00008874"/>
    </source>
</evidence>
<evidence type="ECO:0000256" key="3">
    <source>
        <dbReference type="ARBA" id="ARBA00022679"/>
    </source>
</evidence>
<dbReference type="GO" id="GO:0005737">
    <property type="term" value="C:cytoplasm"/>
    <property type="evidence" value="ECO:0007669"/>
    <property type="project" value="TreeGrafter"/>
</dbReference>
<keyword evidence="6" id="KW-0067">ATP-binding</keyword>
<organism evidence="11">
    <name type="scientific">uncultured Desulfobacterium sp</name>
    <dbReference type="NCBI Taxonomy" id="201089"/>
    <lineage>
        <taxon>Bacteria</taxon>
        <taxon>Pseudomonadati</taxon>
        <taxon>Thermodesulfobacteriota</taxon>
        <taxon>Desulfobacteria</taxon>
        <taxon>Desulfobacterales</taxon>
        <taxon>Desulfobacteriaceae</taxon>
        <taxon>Desulfobacterium</taxon>
        <taxon>environmental samples</taxon>
    </lineage>
</organism>
<dbReference type="InterPro" id="IPR000719">
    <property type="entry name" value="Prot_kinase_dom"/>
</dbReference>
<evidence type="ECO:0000256" key="5">
    <source>
        <dbReference type="ARBA" id="ARBA00022777"/>
    </source>
</evidence>
<evidence type="ECO:0000256" key="7">
    <source>
        <dbReference type="ARBA" id="ARBA00047899"/>
    </source>
</evidence>
<dbReference type="Pfam" id="PF00069">
    <property type="entry name" value="Pkinase"/>
    <property type="match status" value="1"/>
</dbReference>
<dbReference type="SUPFAM" id="SSF56112">
    <property type="entry name" value="Protein kinase-like (PK-like)"/>
    <property type="match status" value="1"/>
</dbReference>
<dbReference type="InterPro" id="IPR011009">
    <property type="entry name" value="Kinase-like_dom_sf"/>
</dbReference>
<protein>
    <recommendedName>
        <fullName evidence="10">Protein kinase domain-containing protein</fullName>
    </recommendedName>
</protein>
<accession>E1YHP3</accession>
<dbReference type="PANTHER" id="PTHR48012:SF10">
    <property type="entry name" value="FI20177P1"/>
    <property type="match status" value="1"/>
</dbReference>
<evidence type="ECO:0000256" key="6">
    <source>
        <dbReference type="ARBA" id="ARBA00022840"/>
    </source>
</evidence>
<dbReference type="Gene3D" id="3.30.200.20">
    <property type="entry name" value="Phosphorylase Kinase, domain 1"/>
    <property type="match status" value="1"/>
</dbReference>
<dbReference type="GO" id="GO:0005524">
    <property type="term" value="F:ATP binding"/>
    <property type="evidence" value="ECO:0007669"/>
    <property type="project" value="UniProtKB-KW"/>
</dbReference>
<sequence>MLKFERHGIKNIVEGSIKKVELEQSELLAIIELDFAEDKSWSKLYAHFAVIAGPELSGNEKKNNILQKPQPKAIKPDSDENLNKINNDNSVSIQKGAPRKPESQNKRFYQSLIGRKMDNYEVVSFISAGGMGGVFKGWDTALERDVALKVISWELSSQEEFVKMFLKEARFVSRLNHPNIAQIYYIGNANGIMYYAMEFIHGQTLADLLKNNFNFKTPQIINYLKTLCSALDFVWKNGIVHRDIKPANIMVTSSDELKLVDFGVAKLDKKHDMQKESKIVGSPLYLSPEAIRNKGVDNRSDIYSLGASFYHLLAGNPPFYDDSCSNILFKQLNEPVPSLKKKAPELPDILCDTIEKMMAKRCEERFQNYQEIIDCLNNCSFN</sequence>
<dbReference type="GO" id="GO:0004674">
    <property type="term" value="F:protein serine/threonine kinase activity"/>
    <property type="evidence" value="ECO:0007669"/>
    <property type="project" value="UniProtKB-KW"/>
</dbReference>
<reference evidence="11" key="1">
    <citation type="journal article" date="2011" name="Environ. Microbiol.">
        <title>Genomic insights into the metabolic potential of the polycyclic aromatic hydrocarbon degrading sulfate-reducing Deltaproteobacterium N47.</title>
        <authorList>
            <person name="Bergmann F."/>
            <person name="Selesi D."/>
            <person name="Weinmaier T."/>
            <person name="Tischler P."/>
            <person name="Rattei T."/>
            <person name="Meckenstock R.U."/>
        </authorList>
    </citation>
    <scope>NUCLEOTIDE SEQUENCE</scope>
</reference>
<evidence type="ECO:0000256" key="4">
    <source>
        <dbReference type="ARBA" id="ARBA00022741"/>
    </source>
</evidence>
<feature type="region of interest" description="Disordered" evidence="9">
    <location>
        <begin position="70"/>
        <end position="104"/>
    </location>
</feature>
<dbReference type="Gene3D" id="1.10.510.10">
    <property type="entry name" value="Transferase(Phosphotransferase) domain 1"/>
    <property type="match status" value="1"/>
</dbReference>
<dbReference type="CDD" id="cd14014">
    <property type="entry name" value="STKc_PknB_like"/>
    <property type="match status" value="1"/>
</dbReference>
<evidence type="ECO:0000256" key="2">
    <source>
        <dbReference type="ARBA" id="ARBA00022527"/>
    </source>
</evidence>
<keyword evidence="5" id="KW-0418">Kinase</keyword>
<dbReference type="PROSITE" id="PS50011">
    <property type="entry name" value="PROTEIN_KINASE_DOM"/>
    <property type="match status" value="1"/>
</dbReference>
<keyword evidence="3" id="KW-0808">Transferase</keyword>
<feature type="compositionally biased region" description="Polar residues" evidence="9">
    <location>
        <begin position="83"/>
        <end position="93"/>
    </location>
</feature>
<comment type="similarity">
    <text evidence="1">Belongs to the protein kinase superfamily. STE Ser/Thr protein kinase family. STE20 subfamily.</text>
</comment>
<dbReference type="EMBL" id="FR695874">
    <property type="protein sequence ID" value="CBX30162.1"/>
    <property type="molecule type" value="Genomic_DNA"/>
</dbReference>
<dbReference type="InterPro" id="IPR050629">
    <property type="entry name" value="STE20/SPS1-PAK"/>
</dbReference>
<dbReference type="InterPro" id="IPR008271">
    <property type="entry name" value="Ser/Thr_kinase_AS"/>
</dbReference>